<proteinExistence type="predicted"/>
<feature type="domain" description="AB hydrolase-1" evidence="1">
    <location>
        <begin position="22"/>
        <end position="130"/>
    </location>
</feature>
<accession>A0AAV1IK22</accession>
<sequence length="306" mass="34222">METFRTNDGIRISYRKEGAEGPVVVLLHGWSGSHRSYDLNIEEIGKHCQVYAPDLRFHGDSDKPQWGYHVHRLAADLRDMLLALKLKAVTIVGSSMGASIIWAYIELYGHDRLARAIFVDQVPLQNNAEDWKLGNFSCYDAACVARLQTKLKLDFRGIAEGTPRDCLTGQLPDGFEAMLVAETLKTDPDALGRLMADHTQIDWRPLLPRIEIPCLNLIGCKNGVFPPDGTKVVSQLVPRCAKVEFAECNHWLYMEDPERFNDLVVHFAHRLYSNASNFTGGGDLILKRNLSDASLMVNVASDPIGM</sequence>
<dbReference type="SUPFAM" id="SSF53474">
    <property type="entry name" value="alpha/beta-Hydrolases"/>
    <property type="match status" value="1"/>
</dbReference>
<protein>
    <recommendedName>
        <fullName evidence="1">AB hydrolase-1 domain-containing protein</fullName>
    </recommendedName>
</protein>
<gene>
    <name evidence="2" type="ORF">CVIRNUC_010901</name>
</gene>
<dbReference type="Pfam" id="PF00561">
    <property type="entry name" value="Abhydrolase_1"/>
    <property type="match status" value="1"/>
</dbReference>
<dbReference type="PANTHER" id="PTHR43798:SF33">
    <property type="entry name" value="HYDROLASE, PUTATIVE (AFU_ORTHOLOGUE AFUA_2G14860)-RELATED"/>
    <property type="match status" value="1"/>
</dbReference>
<organism evidence="2 3">
    <name type="scientific">Coccomyxa viridis</name>
    <dbReference type="NCBI Taxonomy" id="1274662"/>
    <lineage>
        <taxon>Eukaryota</taxon>
        <taxon>Viridiplantae</taxon>
        <taxon>Chlorophyta</taxon>
        <taxon>core chlorophytes</taxon>
        <taxon>Trebouxiophyceae</taxon>
        <taxon>Trebouxiophyceae incertae sedis</taxon>
        <taxon>Coccomyxaceae</taxon>
        <taxon>Coccomyxa</taxon>
    </lineage>
</organism>
<comment type="caution">
    <text evidence="2">The sequence shown here is derived from an EMBL/GenBank/DDBJ whole genome shotgun (WGS) entry which is preliminary data.</text>
</comment>
<dbReference type="InterPro" id="IPR029058">
    <property type="entry name" value="AB_hydrolase_fold"/>
</dbReference>
<dbReference type="EMBL" id="CAUYUE010000017">
    <property type="protein sequence ID" value="CAK0787679.1"/>
    <property type="molecule type" value="Genomic_DNA"/>
</dbReference>
<evidence type="ECO:0000313" key="3">
    <source>
        <dbReference type="Proteomes" id="UP001314263"/>
    </source>
</evidence>
<dbReference type="InterPro" id="IPR050266">
    <property type="entry name" value="AB_hydrolase_sf"/>
</dbReference>
<name>A0AAV1IK22_9CHLO</name>
<dbReference type="Proteomes" id="UP001314263">
    <property type="component" value="Unassembled WGS sequence"/>
</dbReference>
<dbReference type="PANTHER" id="PTHR43798">
    <property type="entry name" value="MONOACYLGLYCEROL LIPASE"/>
    <property type="match status" value="1"/>
</dbReference>
<dbReference type="InterPro" id="IPR000073">
    <property type="entry name" value="AB_hydrolase_1"/>
</dbReference>
<dbReference type="AlphaFoldDB" id="A0AAV1IK22"/>
<reference evidence="2 3" key="1">
    <citation type="submission" date="2023-10" db="EMBL/GenBank/DDBJ databases">
        <authorList>
            <person name="Maclean D."/>
            <person name="Macfadyen A."/>
        </authorList>
    </citation>
    <scope>NUCLEOTIDE SEQUENCE [LARGE SCALE GENOMIC DNA]</scope>
</reference>
<evidence type="ECO:0000313" key="2">
    <source>
        <dbReference type="EMBL" id="CAK0787679.1"/>
    </source>
</evidence>
<dbReference type="GO" id="GO:0016020">
    <property type="term" value="C:membrane"/>
    <property type="evidence" value="ECO:0007669"/>
    <property type="project" value="TreeGrafter"/>
</dbReference>
<keyword evidence="3" id="KW-1185">Reference proteome</keyword>
<evidence type="ECO:0000259" key="1">
    <source>
        <dbReference type="Pfam" id="PF00561"/>
    </source>
</evidence>
<dbReference type="Gene3D" id="3.40.50.1820">
    <property type="entry name" value="alpha/beta hydrolase"/>
    <property type="match status" value="1"/>
</dbReference>